<accession>A0A5N6TYF1</accession>
<evidence type="ECO:0000313" key="1">
    <source>
        <dbReference type="EMBL" id="KAE8151406.1"/>
    </source>
</evidence>
<gene>
    <name evidence="1" type="ORF">BDV25DRAFT_152764</name>
</gene>
<reference evidence="1 2" key="1">
    <citation type="submission" date="2019-04" db="EMBL/GenBank/DDBJ databases">
        <title>Friends and foes A comparative genomics study of 23 Aspergillus species from section Flavi.</title>
        <authorList>
            <consortium name="DOE Joint Genome Institute"/>
            <person name="Kjaerbolling I."/>
            <person name="Vesth T."/>
            <person name="Frisvad J.C."/>
            <person name="Nybo J.L."/>
            <person name="Theobald S."/>
            <person name="Kildgaard S."/>
            <person name="Isbrandt T."/>
            <person name="Kuo A."/>
            <person name="Sato A."/>
            <person name="Lyhne E.K."/>
            <person name="Kogle M.E."/>
            <person name="Wiebenga A."/>
            <person name="Kun R.S."/>
            <person name="Lubbers R.J."/>
            <person name="Makela M.R."/>
            <person name="Barry K."/>
            <person name="Chovatia M."/>
            <person name="Clum A."/>
            <person name="Daum C."/>
            <person name="Haridas S."/>
            <person name="He G."/>
            <person name="LaButti K."/>
            <person name="Lipzen A."/>
            <person name="Mondo S."/>
            <person name="Riley R."/>
            <person name="Salamov A."/>
            <person name="Simmons B.A."/>
            <person name="Magnuson J.K."/>
            <person name="Henrissat B."/>
            <person name="Mortensen U.H."/>
            <person name="Larsen T.O."/>
            <person name="Devries R.P."/>
            <person name="Grigoriev I.V."/>
            <person name="Machida M."/>
            <person name="Baker S.E."/>
            <person name="Andersen M.R."/>
        </authorList>
    </citation>
    <scope>NUCLEOTIDE SEQUENCE [LARGE SCALE GENOMIC DNA]</scope>
    <source>
        <strain evidence="1 2">IBT 18842</strain>
    </source>
</reference>
<dbReference type="AlphaFoldDB" id="A0A5N6TYF1"/>
<evidence type="ECO:0000313" key="2">
    <source>
        <dbReference type="Proteomes" id="UP000325780"/>
    </source>
</evidence>
<dbReference type="Proteomes" id="UP000325780">
    <property type="component" value="Unassembled WGS sequence"/>
</dbReference>
<protein>
    <submittedName>
        <fullName evidence="1">Uncharacterized protein</fullName>
    </submittedName>
</protein>
<name>A0A5N6TYF1_ASPAV</name>
<sequence length="92" mass="9995">MGSHGIPSEASKPCRNSLGFRYYMGHTATQAGVKDPRHAPILGLIRTMRLELAASSATCEMDETYSTASINVLVDVVCDFQDRSYDGVLSPE</sequence>
<dbReference type="EMBL" id="ML742072">
    <property type="protein sequence ID" value="KAE8151406.1"/>
    <property type="molecule type" value="Genomic_DNA"/>
</dbReference>
<organism evidence="1 2">
    <name type="scientific">Aspergillus avenaceus</name>
    <dbReference type="NCBI Taxonomy" id="36643"/>
    <lineage>
        <taxon>Eukaryota</taxon>
        <taxon>Fungi</taxon>
        <taxon>Dikarya</taxon>
        <taxon>Ascomycota</taxon>
        <taxon>Pezizomycotina</taxon>
        <taxon>Eurotiomycetes</taxon>
        <taxon>Eurotiomycetidae</taxon>
        <taxon>Eurotiales</taxon>
        <taxon>Aspergillaceae</taxon>
        <taxon>Aspergillus</taxon>
        <taxon>Aspergillus subgen. Circumdati</taxon>
    </lineage>
</organism>
<proteinExistence type="predicted"/>
<keyword evidence="2" id="KW-1185">Reference proteome</keyword>